<proteinExistence type="predicted"/>
<evidence type="ECO:0008006" key="3">
    <source>
        <dbReference type="Google" id="ProtNLM"/>
    </source>
</evidence>
<reference evidence="1" key="1">
    <citation type="submission" date="2020-10" db="EMBL/GenBank/DDBJ databases">
        <authorList>
            <person name="Gilroy R."/>
        </authorList>
    </citation>
    <scope>NUCLEOTIDE SEQUENCE</scope>
    <source>
        <strain evidence="1">ChiHecec3B27-6122</strain>
    </source>
</reference>
<dbReference type="SUPFAM" id="SSF53474">
    <property type="entry name" value="alpha/beta-Hydrolases"/>
    <property type="match status" value="1"/>
</dbReference>
<organism evidence="1 2">
    <name type="scientific">Candidatus Scatomorpha pullistercoris</name>
    <dbReference type="NCBI Taxonomy" id="2840929"/>
    <lineage>
        <taxon>Bacteria</taxon>
        <taxon>Bacillati</taxon>
        <taxon>Bacillota</taxon>
        <taxon>Clostridia</taxon>
        <taxon>Eubacteriales</taxon>
        <taxon>Candidatus Scatomorpha</taxon>
    </lineage>
</organism>
<dbReference type="InterPro" id="IPR050228">
    <property type="entry name" value="Carboxylesterase_BioH"/>
</dbReference>
<dbReference type="InterPro" id="IPR029058">
    <property type="entry name" value="AB_hydrolase_fold"/>
</dbReference>
<dbReference type="AlphaFoldDB" id="A0A9D1G703"/>
<gene>
    <name evidence="1" type="ORF">IAD42_10405</name>
</gene>
<name>A0A9D1G703_9FIRM</name>
<comment type="caution">
    <text evidence="1">The sequence shown here is derived from an EMBL/GenBank/DDBJ whole genome shotgun (WGS) entry which is preliminary data.</text>
</comment>
<accession>A0A9D1G703</accession>
<evidence type="ECO:0000313" key="1">
    <source>
        <dbReference type="EMBL" id="HIS98376.1"/>
    </source>
</evidence>
<evidence type="ECO:0000313" key="2">
    <source>
        <dbReference type="Proteomes" id="UP000886876"/>
    </source>
</evidence>
<dbReference type="EMBL" id="DVJS01000261">
    <property type="protein sequence ID" value="HIS98376.1"/>
    <property type="molecule type" value="Genomic_DNA"/>
</dbReference>
<dbReference type="PANTHER" id="PTHR43194">
    <property type="entry name" value="HYDROLASE ALPHA/BETA FOLD FAMILY"/>
    <property type="match status" value="1"/>
</dbReference>
<sequence>MEPVKVISMGSYHIGGKKVSIDGSEPYETPLWPGGPTVVYDPNGEFQAGQMYVQYTRIADPVLPYPVCMLHGGGGTGAIWESTQDGGPGWQYMFMQNGFNVNLSDAVERGRASWAQFPEINDGPPMFNSYAERWTTYRIGPRYGVGYEGSRFDLSKYDNLIKMHVPRWTSSNDMVQAAYDEYFGSLTEGCIILAHSQGGLFSLNSAVKDCKNIKGFILVESSSTLDVNVTDVSGLKDIPFLFIYGDFIGPEFCIDGYEWPGNFAYYGTMRNLHNRIQELGGDSTWLHLPEIGIRGNTHAMMVENNSRQIADIICGWIKEHVH</sequence>
<dbReference type="PANTHER" id="PTHR43194:SF5">
    <property type="entry name" value="PIMELOYL-[ACYL-CARRIER PROTEIN] METHYL ESTER ESTERASE"/>
    <property type="match status" value="1"/>
</dbReference>
<dbReference type="Proteomes" id="UP000886876">
    <property type="component" value="Unassembled WGS sequence"/>
</dbReference>
<dbReference type="Gene3D" id="3.40.50.1820">
    <property type="entry name" value="alpha/beta hydrolase"/>
    <property type="match status" value="1"/>
</dbReference>
<reference evidence="1" key="2">
    <citation type="journal article" date="2021" name="PeerJ">
        <title>Extensive microbial diversity within the chicken gut microbiome revealed by metagenomics and culture.</title>
        <authorList>
            <person name="Gilroy R."/>
            <person name="Ravi A."/>
            <person name="Getino M."/>
            <person name="Pursley I."/>
            <person name="Horton D.L."/>
            <person name="Alikhan N.F."/>
            <person name="Baker D."/>
            <person name="Gharbi K."/>
            <person name="Hall N."/>
            <person name="Watson M."/>
            <person name="Adriaenssens E.M."/>
            <person name="Foster-Nyarko E."/>
            <person name="Jarju S."/>
            <person name="Secka A."/>
            <person name="Antonio M."/>
            <person name="Oren A."/>
            <person name="Chaudhuri R.R."/>
            <person name="La Ragione R."/>
            <person name="Hildebrand F."/>
            <person name="Pallen M.J."/>
        </authorList>
    </citation>
    <scope>NUCLEOTIDE SEQUENCE</scope>
    <source>
        <strain evidence="1">ChiHecec3B27-6122</strain>
    </source>
</reference>
<protein>
    <recommendedName>
        <fullName evidence="3">Esterase</fullName>
    </recommendedName>
</protein>